<dbReference type="Proteomes" id="UP000482634">
    <property type="component" value="Unassembled WGS sequence"/>
</dbReference>
<comment type="caution">
    <text evidence="3">The sequence shown here is derived from an EMBL/GenBank/DDBJ whole genome shotgun (WGS) entry which is preliminary data.</text>
</comment>
<organism evidence="3 5">
    <name type="scientific">Pseudomonas brassicae</name>
    <dbReference type="NCBI Taxonomy" id="2708063"/>
    <lineage>
        <taxon>Bacteria</taxon>
        <taxon>Pseudomonadati</taxon>
        <taxon>Pseudomonadota</taxon>
        <taxon>Gammaproteobacteria</taxon>
        <taxon>Pseudomonadales</taxon>
        <taxon>Pseudomonadaceae</taxon>
        <taxon>Pseudomonas</taxon>
    </lineage>
</organism>
<evidence type="ECO:0000313" key="2">
    <source>
        <dbReference type="EMBL" id="NER61381.1"/>
    </source>
</evidence>
<keyword evidence="5" id="KW-1185">Reference proteome</keyword>
<evidence type="ECO:0000313" key="4">
    <source>
        <dbReference type="Proteomes" id="UP000480410"/>
    </source>
</evidence>
<feature type="transmembrane region" description="Helical" evidence="1">
    <location>
        <begin position="27"/>
        <end position="44"/>
    </location>
</feature>
<keyword evidence="1" id="KW-0812">Transmembrane</keyword>
<evidence type="ECO:0000256" key="1">
    <source>
        <dbReference type="SAM" id="Phobius"/>
    </source>
</evidence>
<accession>A0A6B3NTQ2</accession>
<dbReference type="Proteomes" id="UP000480410">
    <property type="component" value="Unassembled WGS sequence"/>
</dbReference>
<dbReference type="AlphaFoldDB" id="A0A6B3NTQ2"/>
<dbReference type="EMBL" id="JAAHBV010000421">
    <property type="protein sequence ID" value="NER61381.1"/>
    <property type="molecule type" value="Genomic_DNA"/>
</dbReference>
<accession>A0A6M0CV57</accession>
<protein>
    <submittedName>
        <fullName evidence="3">DUF2834 domain-containing protein</fullName>
    </submittedName>
</protein>
<name>A0A6B3NTQ2_9PSED</name>
<reference evidence="4 5" key="1">
    <citation type="submission" date="2020-02" db="EMBL/GenBank/DDBJ databases">
        <title>Broccoli isolated Pseudomonas sp.</title>
        <authorList>
            <person name="Fujikawa T."/>
            <person name="Sawada H."/>
        </authorList>
    </citation>
    <scope>NUCLEOTIDE SEQUENCE [LARGE SCALE GENOMIC DNA]</scope>
    <source>
        <strain evidence="3 5">MAFF212427</strain>
        <strain evidence="2 4">MAFF212428</strain>
    </source>
</reference>
<dbReference type="RefSeq" id="WP_163940365.1">
    <property type="nucleotide sequence ID" value="NZ_JAAHBU010000005.1"/>
</dbReference>
<proteinExistence type="predicted"/>
<evidence type="ECO:0000313" key="3">
    <source>
        <dbReference type="EMBL" id="NER62704.1"/>
    </source>
</evidence>
<evidence type="ECO:0000313" key="5">
    <source>
        <dbReference type="Proteomes" id="UP000482634"/>
    </source>
</evidence>
<keyword evidence="1" id="KW-0472">Membrane</keyword>
<feature type="transmembrane region" description="Helical" evidence="1">
    <location>
        <begin position="56"/>
        <end position="77"/>
    </location>
</feature>
<dbReference type="EMBL" id="JAAHBU010000005">
    <property type="protein sequence ID" value="NER62704.1"/>
    <property type="molecule type" value="Genomic_DNA"/>
</dbReference>
<keyword evidence="1" id="KW-1133">Transmembrane helix</keyword>
<gene>
    <name evidence="2" type="ORF">G3435_18295</name>
    <name evidence="3" type="ORF">G3436_00730</name>
</gene>
<sequence>MRSRSIALVLLIAFGLGLMSRPDTAQVLIDLYLMAALACVWMLKDARARGRAWPGVLPYLLLTLVFVSLGPLLYIVVRGCAGEGSR</sequence>